<feature type="transmembrane region" description="Helical" evidence="7">
    <location>
        <begin position="198"/>
        <end position="217"/>
    </location>
</feature>
<dbReference type="InterPro" id="IPR006153">
    <property type="entry name" value="Cation/H_exchanger_TM"/>
</dbReference>
<comment type="caution">
    <text evidence="9">The sequence shown here is derived from an EMBL/GenBank/DDBJ whole genome shotgun (WGS) entry which is preliminary data.</text>
</comment>
<dbReference type="InterPro" id="IPR038770">
    <property type="entry name" value="Na+/solute_symporter_sf"/>
</dbReference>
<feature type="domain" description="Cation/H+ exchanger transmembrane" evidence="8">
    <location>
        <begin position="14"/>
        <end position="386"/>
    </location>
</feature>
<keyword evidence="5" id="KW-0406">Ion transport</keyword>
<dbReference type="AlphaFoldDB" id="J8A2N1"/>
<gene>
    <name evidence="9" type="ORF">IEE_05208</name>
</gene>
<feature type="transmembrane region" description="Helical" evidence="7">
    <location>
        <begin position="277"/>
        <end position="296"/>
    </location>
</feature>
<evidence type="ECO:0000256" key="4">
    <source>
        <dbReference type="ARBA" id="ARBA00022989"/>
    </source>
</evidence>
<evidence type="ECO:0000256" key="5">
    <source>
        <dbReference type="ARBA" id="ARBA00023065"/>
    </source>
</evidence>
<feature type="transmembrane region" description="Helical" evidence="7">
    <location>
        <begin position="372"/>
        <end position="391"/>
    </location>
</feature>
<dbReference type="PATRIC" id="fig|1053189.3.peg.5310"/>
<keyword evidence="3 7" id="KW-0812">Transmembrane</keyword>
<dbReference type="Proteomes" id="UP000006600">
    <property type="component" value="Unassembled WGS sequence"/>
</dbReference>
<name>J8A2N1_BACCE</name>
<dbReference type="PANTHER" id="PTHR32468">
    <property type="entry name" value="CATION/H + ANTIPORTER"/>
    <property type="match status" value="1"/>
</dbReference>
<evidence type="ECO:0000256" key="2">
    <source>
        <dbReference type="ARBA" id="ARBA00022448"/>
    </source>
</evidence>
<dbReference type="GO" id="GO:0015297">
    <property type="term" value="F:antiporter activity"/>
    <property type="evidence" value="ECO:0007669"/>
    <property type="project" value="InterPro"/>
</dbReference>
<accession>J8A2N1</accession>
<protein>
    <recommendedName>
        <fullName evidence="8">Cation/H+ exchanger transmembrane domain-containing protein</fullName>
    </recommendedName>
</protein>
<feature type="transmembrane region" description="Helical" evidence="7">
    <location>
        <begin position="30"/>
        <end position="50"/>
    </location>
</feature>
<organism evidence="9 10">
    <name type="scientific">Bacillus cereus BAG5X1-1</name>
    <dbReference type="NCBI Taxonomy" id="1053189"/>
    <lineage>
        <taxon>Bacteria</taxon>
        <taxon>Bacillati</taxon>
        <taxon>Bacillota</taxon>
        <taxon>Bacilli</taxon>
        <taxon>Bacillales</taxon>
        <taxon>Bacillaceae</taxon>
        <taxon>Bacillus</taxon>
        <taxon>Bacillus cereus group</taxon>
    </lineage>
</organism>
<evidence type="ECO:0000313" key="10">
    <source>
        <dbReference type="Proteomes" id="UP000006600"/>
    </source>
</evidence>
<feature type="transmembrane region" description="Helical" evidence="7">
    <location>
        <begin position="62"/>
        <end position="82"/>
    </location>
</feature>
<evidence type="ECO:0000256" key="1">
    <source>
        <dbReference type="ARBA" id="ARBA00004141"/>
    </source>
</evidence>
<reference evidence="9 10" key="1">
    <citation type="submission" date="2012-04" db="EMBL/GenBank/DDBJ databases">
        <title>The Genome Sequence of Bacillus cereus BAG5X1-1.</title>
        <authorList>
            <consortium name="The Broad Institute Genome Sequencing Platform"/>
            <consortium name="The Broad Institute Genome Sequencing Center for Infectious Disease"/>
            <person name="Feldgarden M."/>
            <person name="Van der Auwera G.A."/>
            <person name="Mahillon J."/>
            <person name="Duprez V."/>
            <person name="Timmery S."/>
            <person name="Mattelet C."/>
            <person name="Dierick K."/>
            <person name="Sun M."/>
            <person name="Yu Z."/>
            <person name="Zhu L."/>
            <person name="Hu X."/>
            <person name="Shank E.B."/>
            <person name="Swiecicka I."/>
            <person name="Hansen B.M."/>
            <person name="Andrup L."/>
            <person name="Young S.K."/>
            <person name="Zeng Q."/>
            <person name="Gargeya S."/>
            <person name="Fitzgerald M."/>
            <person name="Haas B."/>
            <person name="Abouelleil A."/>
            <person name="Alvarado L."/>
            <person name="Arachchi H.M."/>
            <person name="Berlin A."/>
            <person name="Chapman S.B."/>
            <person name="Goldberg J."/>
            <person name="Griggs A."/>
            <person name="Gujja S."/>
            <person name="Hansen M."/>
            <person name="Howarth C."/>
            <person name="Imamovic A."/>
            <person name="Larimer J."/>
            <person name="McCowen C."/>
            <person name="Montmayeur A."/>
            <person name="Murphy C."/>
            <person name="Neiman D."/>
            <person name="Pearson M."/>
            <person name="Priest M."/>
            <person name="Roberts A."/>
            <person name="Saif S."/>
            <person name="Shea T."/>
            <person name="Sisk P."/>
            <person name="Sykes S."/>
            <person name="Wortman J."/>
            <person name="Nusbaum C."/>
            <person name="Birren B."/>
        </authorList>
    </citation>
    <scope>NUCLEOTIDE SEQUENCE [LARGE SCALE GENOMIC DNA]</scope>
    <source>
        <strain evidence="9 10">BAG5X1-1</strain>
    </source>
</reference>
<evidence type="ECO:0000313" key="9">
    <source>
        <dbReference type="EMBL" id="EJQ37422.1"/>
    </source>
</evidence>
<proteinExistence type="predicted"/>
<dbReference type="Gene3D" id="1.20.1530.20">
    <property type="match status" value="1"/>
</dbReference>
<dbReference type="Pfam" id="PF00999">
    <property type="entry name" value="Na_H_Exchanger"/>
    <property type="match status" value="1"/>
</dbReference>
<feature type="transmembrane region" description="Helical" evidence="7">
    <location>
        <begin position="346"/>
        <end position="366"/>
    </location>
</feature>
<keyword evidence="6 7" id="KW-0472">Membrane</keyword>
<dbReference type="GO" id="GO:0016020">
    <property type="term" value="C:membrane"/>
    <property type="evidence" value="ECO:0007669"/>
    <property type="project" value="UniProtKB-SubCell"/>
</dbReference>
<dbReference type="EMBL" id="AHDJ01000065">
    <property type="protein sequence ID" value="EJQ37422.1"/>
    <property type="molecule type" value="Genomic_DNA"/>
</dbReference>
<evidence type="ECO:0000256" key="7">
    <source>
        <dbReference type="SAM" id="Phobius"/>
    </source>
</evidence>
<comment type="subcellular location">
    <subcellularLocation>
        <location evidence="1">Membrane</location>
        <topology evidence="1">Multi-pass membrane protein</topology>
    </subcellularLocation>
</comment>
<keyword evidence="2" id="KW-0813">Transport</keyword>
<evidence type="ECO:0000256" key="3">
    <source>
        <dbReference type="ARBA" id="ARBA00022692"/>
    </source>
</evidence>
<sequence length="415" mass="45684">MIKFLIALLLIVVMARLVGSLALRIGQPRVVGEMIAGIILGPSVLGALSSDINEMFKSTSEVLYLLSQLGLALYMFVVGLELDHKVYTKKNLTKSSILAISGIVPTFLVVFGTSMLLYERFGLDNISKFDFSIFMASGFSLTAFPMLARILQERNLSKKGFGTLTLLAASIDDIVAWVLLALVTIIVQAGDLKSCMYIFLKLLIFVIFVFLILRPLINKYFSKTGKINQSNFSMALVLFLFCVLSTEYIGIHAVFGGFIAGLVIPKNGSISIEIKDKLEDFVVVFLVPIFFMYTGLNTKIDVFSSISILGPLIMYLMVATIGKYVFCTISTRIMGFSWRESSAIGALMNARGLMILMFGNIGITSNIITPEIFSIIVITAIVTTASTYPIFNLSFPPEGKNLMLDNPKNMKKEVS</sequence>
<dbReference type="HOGENOM" id="CLU_005126_7_0_9"/>
<feature type="transmembrane region" description="Helical" evidence="7">
    <location>
        <begin position="302"/>
        <end position="326"/>
    </location>
</feature>
<dbReference type="InterPro" id="IPR050794">
    <property type="entry name" value="CPA2_transporter"/>
</dbReference>
<feature type="transmembrane region" description="Helical" evidence="7">
    <location>
        <begin position="129"/>
        <end position="151"/>
    </location>
</feature>
<feature type="transmembrane region" description="Helical" evidence="7">
    <location>
        <begin position="97"/>
        <end position="117"/>
    </location>
</feature>
<dbReference type="GO" id="GO:1902600">
    <property type="term" value="P:proton transmembrane transport"/>
    <property type="evidence" value="ECO:0007669"/>
    <property type="project" value="InterPro"/>
</dbReference>
<keyword evidence="4 7" id="KW-1133">Transmembrane helix</keyword>
<feature type="transmembrane region" description="Helical" evidence="7">
    <location>
        <begin position="237"/>
        <end position="265"/>
    </location>
</feature>
<dbReference type="PANTHER" id="PTHR32468:SF0">
    <property type="entry name" value="K(+)_H(+) ANTIPORTER 1"/>
    <property type="match status" value="1"/>
</dbReference>
<evidence type="ECO:0000259" key="8">
    <source>
        <dbReference type="Pfam" id="PF00999"/>
    </source>
</evidence>
<evidence type="ECO:0000256" key="6">
    <source>
        <dbReference type="ARBA" id="ARBA00023136"/>
    </source>
</evidence>
<feature type="transmembrane region" description="Helical" evidence="7">
    <location>
        <begin position="163"/>
        <end position="186"/>
    </location>
</feature>